<proteinExistence type="predicted"/>
<keyword evidence="1" id="KW-0175">Coiled coil</keyword>
<gene>
    <name evidence="2" type="ORF">J2W48_004036</name>
</gene>
<feature type="coiled-coil region" evidence="1">
    <location>
        <begin position="34"/>
        <end position="61"/>
    </location>
</feature>
<organism evidence="2 3">
    <name type="scientific">Flavobacterium piscis</name>
    <dbReference type="NCBI Taxonomy" id="1114874"/>
    <lineage>
        <taxon>Bacteria</taxon>
        <taxon>Pseudomonadati</taxon>
        <taxon>Bacteroidota</taxon>
        <taxon>Flavobacteriia</taxon>
        <taxon>Flavobacteriales</taxon>
        <taxon>Flavobacteriaceae</taxon>
        <taxon>Flavobacterium</taxon>
    </lineage>
</organism>
<dbReference type="Proteomes" id="UP001269081">
    <property type="component" value="Unassembled WGS sequence"/>
</dbReference>
<evidence type="ECO:0000313" key="3">
    <source>
        <dbReference type="Proteomes" id="UP001269081"/>
    </source>
</evidence>
<comment type="caution">
    <text evidence="2">The sequence shown here is derived from an EMBL/GenBank/DDBJ whole genome shotgun (WGS) entry which is preliminary data.</text>
</comment>
<reference evidence="2 3" key="1">
    <citation type="submission" date="2023-07" db="EMBL/GenBank/DDBJ databases">
        <title>Sorghum-associated microbial communities from plants grown in Nebraska, USA.</title>
        <authorList>
            <person name="Schachtman D."/>
        </authorList>
    </citation>
    <scope>NUCLEOTIDE SEQUENCE [LARGE SCALE GENOMIC DNA]</scope>
    <source>
        <strain evidence="2 3">4129</strain>
    </source>
</reference>
<keyword evidence="3" id="KW-1185">Reference proteome</keyword>
<evidence type="ECO:0000313" key="2">
    <source>
        <dbReference type="EMBL" id="MDR7212079.1"/>
    </source>
</evidence>
<protein>
    <submittedName>
        <fullName evidence="2">Uncharacterized protein</fullName>
    </submittedName>
</protein>
<sequence>MDIDEFQDRSLQVGRGFHSLLDDMYAAIDEDAPLDEVTKLLERADHKIEQYEKLYSESSEVWQEGLRKKYLELIEEAHGFIKQLKEKYQDIY</sequence>
<dbReference type="RefSeq" id="WP_310283507.1">
    <property type="nucleotide sequence ID" value="NZ_JAVDWQ010000018.1"/>
</dbReference>
<accession>A0ABU1YCX3</accession>
<name>A0ABU1YCX3_9FLAO</name>
<dbReference type="EMBL" id="JAVDWQ010000018">
    <property type="protein sequence ID" value="MDR7212079.1"/>
    <property type="molecule type" value="Genomic_DNA"/>
</dbReference>
<evidence type="ECO:0000256" key="1">
    <source>
        <dbReference type="SAM" id="Coils"/>
    </source>
</evidence>